<dbReference type="InterPro" id="IPR018754">
    <property type="entry name" value="RovC-like_DNA-bd"/>
</dbReference>
<proteinExistence type="predicted"/>
<keyword evidence="3" id="KW-1185">Reference proteome</keyword>
<dbReference type="EMBL" id="JBFNXR010000052">
    <property type="protein sequence ID" value="MEW9856679.1"/>
    <property type="molecule type" value="Genomic_DNA"/>
</dbReference>
<gene>
    <name evidence="2" type="ORF">ABUH87_16200</name>
</gene>
<evidence type="ECO:0000259" key="1">
    <source>
        <dbReference type="Pfam" id="PF10074"/>
    </source>
</evidence>
<reference evidence="2 3" key="1">
    <citation type="submission" date="2024-06" db="EMBL/GenBank/DDBJ databases">
        <title>Novosphingobium rhizovicinus M1R2S20.</title>
        <authorList>
            <person name="Sun J.-Q."/>
        </authorList>
    </citation>
    <scope>NUCLEOTIDE SEQUENCE [LARGE SCALE GENOMIC DNA]</scope>
    <source>
        <strain evidence="2 3">M1R2S20</strain>
    </source>
</reference>
<feature type="domain" description="T6SS Transcription factor RovC-like DNA binding" evidence="1">
    <location>
        <begin position="142"/>
        <end position="233"/>
    </location>
</feature>
<comment type="caution">
    <text evidence="2">The sequence shown here is derived from an EMBL/GenBank/DDBJ whole genome shotgun (WGS) entry which is preliminary data.</text>
</comment>
<sequence>MRDSCGNGSAAIRSTAPGLYARVPLRVAKPELLLNGGYTFAEAPQRAAPSARIVWHADLDPGTLRVRSTPLRRWQPGALQLSDVAPWLTVVNHTQGVEHVVLSDGFQRLRLDVLEGSLSGQEVVSLHFQFEDLDMARWGLVSLQRLLSLISHRRFVRSLYPRDPTVIRGIEVLRVHDAIGQGASQREIASILFGRERVSAEWNGPSDSLRSRVRRLVREARAMAGGRYRELMRRAARVRGEQAQS</sequence>
<evidence type="ECO:0000313" key="3">
    <source>
        <dbReference type="Proteomes" id="UP001556118"/>
    </source>
</evidence>
<dbReference type="Pfam" id="PF10074">
    <property type="entry name" value="RovC_DNA-bd"/>
    <property type="match status" value="1"/>
</dbReference>
<accession>A0ABV3RG85</accession>
<evidence type="ECO:0000313" key="2">
    <source>
        <dbReference type="EMBL" id="MEW9856679.1"/>
    </source>
</evidence>
<name>A0ABV3RG85_9SPHN</name>
<protein>
    <submittedName>
        <fullName evidence="2">DUF2285 domain-containing protein</fullName>
    </submittedName>
</protein>
<organism evidence="2 3">
    <name type="scientific">Novosphingobium rhizovicinum</name>
    <dbReference type="NCBI Taxonomy" id="3228928"/>
    <lineage>
        <taxon>Bacteria</taxon>
        <taxon>Pseudomonadati</taxon>
        <taxon>Pseudomonadota</taxon>
        <taxon>Alphaproteobacteria</taxon>
        <taxon>Sphingomonadales</taxon>
        <taxon>Sphingomonadaceae</taxon>
        <taxon>Novosphingobium</taxon>
    </lineage>
</organism>
<dbReference type="Proteomes" id="UP001556118">
    <property type="component" value="Unassembled WGS sequence"/>
</dbReference>